<feature type="non-terminal residue" evidence="7">
    <location>
        <position position="130"/>
    </location>
</feature>
<dbReference type="AlphaFoldDB" id="A0A2I4CUE3"/>
<evidence type="ECO:0000313" key="6">
    <source>
        <dbReference type="Proteomes" id="UP000192220"/>
    </source>
</evidence>
<dbReference type="OrthoDB" id="2143914at2759"/>
<feature type="region of interest" description="Disordered" evidence="5">
    <location>
        <begin position="67"/>
        <end position="96"/>
    </location>
</feature>
<dbReference type="GeneID" id="106532140"/>
<keyword evidence="1" id="KW-0805">Transcription regulation</keyword>
<evidence type="ECO:0000256" key="4">
    <source>
        <dbReference type="ARBA" id="ARBA00023242"/>
    </source>
</evidence>
<gene>
    <name evidence="7" type="primary">LOC106532140</name>
</gene>
<keyword evidence="6" id="KW-1185">Reference proteome</keyword>
<dbReference type="STRING" id="52670.A0A2I4CUE3"/>
<dbReference type="KEGG" id="alim:106532140"/>
<evidence type="ECO:0000256" key="5">
    <source>
        <dbReference type="SAM" id="MobiDB-lite"/>
    </source>
</evidence>
<feature type="region of interest" description="Disordered" evidence="5">
    <location>
        <begin position="1"/>
        <end position="54"/>
    </location>
</feature>
<feature type="compositionally biased region" description="Low complexity" evidence="5">
    <location>
        <begin position="79"/>
        <end position="89"/>
    </location>
</feature>
<evidence type="ECO:0000256" key="2">
    <source>
        <dbReference type="ARBA" id="ARBA00023125"/>
    </source>
</evidence>
<feature type="compositionally biased region" description="Acidic residues" evidence="5">
    <location>
        <begin position="36"/>
        <end position="47"/>
    </location>
</feature>
<dbReference type="GO" id="GO:0042795">
    <property type="term" value="P:snRNA transcription by RNA polymerase II"/>
    <property type="evidence" value="ECO:0007669"/>
    <property type="project" value="TreeGrafter"/>
</dbReference>
<name>A0A2I4CUE3_AUSLI</name>
<dbReference type="RefSeq" id="XP_013883606.1">
    <property type="nucleotide sequence ID" value="XM_014028152.1"/>
</dbReference>
<dbReference type="GO" id="GO:0000978">
    <property type="term" value="F:RNA polymerase II cis-regulatory region sequence-specific DNA binding"/>
    <property type="evidence" value="ECO:0007669"/>
    <property type="project" value="TreeGrafter"/>
</dbReference>
<dbReference type="PANTHER" id="PTHR46621:SF1">
    <property type="entry name" value="SNRNA-ACTIVATING PROTEIN COMPLEX SUBUNIT 4"/>
    <property type="match status" value="1"/>
</dbReference>
<evidence type="ECO:0000256" key="3">
    <source>
        <dbReference type="ARBA" id="ARBA00023163"/>
    </source>
</evidence>
<accession>A0A2I4CUE3</accession>
<reference evidence="7" key="1">
    <citation type="submission" date="2025-08" db="UniProtKB">
        <authorList>
            <consortium name="RefSeq"/>
        </authorList>
    </citation>
    <scope>IDENTIFICATION</scope>
</reference>
<sequence>MSVSLSAERDRIQRQVDDLEQSLSVTQSELDLLSSETDDSEDDEDDLGQSPANLLAQKEKIQTAIQNLEDQLGPHSPISVSSSDSSSSSDESDLGLTESVDSCLQLNLVYQQILQETLNQLETLLIHNQR</sequence>
<dbReference type="GO" id="GO:0019185">
    <property type="term" value="C:snRNA-activating protein complex"/>
    <property type="evidence" value="ECO:0007669"/>
    <property type="project" value="TreeGrafter"/>
</dbReference>
<evidence type="ECO:0000313" key="7">
    <source>
        <dbReference type="RefSeq" id="XP_013883606.1"/>
    </source>
</evidence>
<dbReference type="InParanoid" id="A0A2I4CUE3"/>
<proteinExistence type="predicted"/>
<dbReference type="Proteomes" id="UP000192220">
    <property type="component" value="Unplaced"/>
</dbReference>
<keyword evidence="3" id="KW-0804">Transcription</keyword>
<dbReference type="GO" id="GO:0001006">
    <property type="term" value="F:RNA polymerase III type 3 promoter sequence-specific DNA binding"/>
    <property type="evidence" value="ECO:0007669"/>
    <property type="project" value="TreeGrafter"/>
</dbReference>
<dbReference type="PANTHER" id="PTHR46621">
    <property type="entry name" value="SNRNA-ACTIVATING PROTEIN COMPLEX SUBUNIT 4"/>
    <property type="match status" value="1"/>
</dbReference>
<organism evidence="6 7">
    <name type="scientific">Austrofundulus limnaeus</name>
    <name type="common">Annual killifish</name>
    <dbReference type="NCBI Taxonomy" id="52670"/>
    <lineage>
        <taxon>Eukaryota</taxon>
        <taxon>Metazoa</taxon>
        <taxon>Chordata</taxon>
        <taxon>Craniata</taxon>
        <taxon>Vertebrata</taxon>
        <taxon>Euteleostomi</taxon>
        <taxon>Actinopterygii</taxon>
        <taxon>Neopterygii</taxon>
        <taxon>Teleostei</taxon>
        <taxon>Neoteleostei</taxon>
        <taxon>Acanthomorphata</taxon>
        <taxon>Ovalentaria</taxon>
        <taxon>Atherinomorphae</taxon>
        <taxon>Cyprinodontiformes</taxon>
        <taxon>Rivulidae</taxon>
        <taxon>Austrofundulus</taxon>
    </lineage>
</organism>
<keyword evidence="2" id="KW-0238">DNA-binding</keyword>
<evidence type="ECO:0000256" key="1">
    <source>
        <dbReference type="ARBA" id="ARBA00023015"/>
    </source>
</evidence>
<feature type="compositionally biased region" description="Basic and acidic residues" evidence="5">
    <location>
        <begin position="7"/>
        <end position="17"/>
    </location>
</feature>
<protein>
    <submittedName>
        <fullName evidence="7">snRNA-activating protein complex subunit 4</fullName>
    </submittedName>
</protein>
<dbReference type="GO" id="GO:0042796">
    <property type="term" value="P:snRNA transcription by RNA polymerase III"/>
    <property type="evidence" value="ECO:0007669"/>
    <property type="project" value="TreeGrafter"/>
</dbReference>
<keyword evidence="4" id="KW-0539">Nucleus</keyword>
<dbReference type="InterPro" id="IPR051575">
    <property type="entry name" value="Myb-like_DNA-bd"/>
</dbReference>